<reference evidence="1 2" key="1">
    <citation type="submission" date="2013-07" db="EMBL/GenBank/DDBJ databases">
        <authorList>
            <person name="Genoscope - CEA"/>
        </authorList>
    </citation>
    <scope>NUCLEOTIDE SEQUENCE [LARGE SCALE GENOMIC DNA]</scope>
    <source>
        <strain evidence="2">FRM16 / DSM 17909</strain>
    </source>
</reference>
<protein>
    <submittedName>
        <fullName evidence="1">Uncharacterized protein</fullName>
    </submittedName>
</protein>
<name>A0A068QMT2_9GAMM</name>
<dbReference type="EMBL" id="FO704550">
    <property type="protein sequence ID" value="CDG15806.1"/>
    <property type="molecule type" value="Genomic_DNA"/>
</dbReference>
<sequence>MIFYSVKSPAYAGDFFGVRKEDETALETVKVIFEKTYKK</sequence>
<dbReference type="HOGENOM" id="CLU_214566_0_0_6"/>
<organism evidence="1 2">
    <name type="scientific">Xenorhabdus doucetiae</name>
    <dbReference type="NCBI Taxonomy" id="351671"/>
    <lineage>
        <taxon>Bacteria</taxon>
        <taxon>Pseudomonadati</taxon>
        <taxon>Pseudomonadota</taxon>
        <taxon>Gammaproteobacteria</taxon>
        <taxon>Enterobacterales</taxon>
        <taxon>Morganellaceae</taxon>
        <taxon>Xenorhabdus</taxon>
    </lineage>
</organism>
<dbReference type="Proteomes" id="UP000032721">
    <property type="component" value="Chromosome"/>
</dbReference>
<gene>
    <name evidence="1" type="ORF">XDD1_0095</name>
</gene>
<dbReference type="STRING" id="351671.XDD1_0095"/>
<dbReference type="KEGG" id="xdo:XDD1_0095"/>
<evidence type="ECO:0000313" key="2">
    <source>
        <dbReference type="Proteomes" id="UP000032721"/>
    </source>
</evidence>
<evidence type="ECO:0000313" key="1">
    <source>
        <dbReference type="EMBL" id="CDG15806.1"/>
    </source>
</evidence>
<accession>A0A068QMT2</accession>
<proteinExistence type="predicted"/>
<dbReference type="AlphaFoldDB" id="A0A068QMT2"/>